<dbReference type="Proteomes" id="UP001327459">
    <property type="component" value="Chromosome"/>
</dbReference>
<keyword evidence="1" id="KW-0808">Transferase</keyword>
<dbReference type="EMBL" id="CP140153">
    <property type="protein sequence ID" value="WQH17142.1"/>
    <property type="molecule type" value="Genomic_DNA"/>
</dbReference>
<dbReference type="EC" id="2.7.7.81" evidence="1"/>
<dbReference type="RefSeq" id="WP_322522122.1">
    <property type="nucleotide sequence ID" value="NZ_CP140153.1"/>
</dbReference>
<keyword evidence="2" id="KW-1185">Reference proteome</keyword>
<accession>A0ABZ0YY83</accession>
<dbReference type="PANTHER" id="PTHR21485">
    <property type="entry name" value="HAD SUPERFAMILY MEMBERS CMAS AND KDSC"/>
    <property type="match status" value="1"/>
</dbReference>
<dbReference type="PANTHER" id="PTHR21485:SF6">
    <property type="entry name" value="N-ACYLNEURAMINATE CYTIDYLYLTRANSFERASE-RELATED"/>
    <property type="match status" value="1"/>
</dbReference>
<dbReference type="InterPro" id="IPR050793">
    <property type="entry name" value="CMP-NeuNAc_synthase"/>
</dbReference>
<dbReference type="Pfam" id="PF02348">
    <property type="entry name" value="CTP_transf_3"/>
    <property type="match status" value="1"/>
</dbReference>
<proteinExistence type="predicted"/>
<dbReference type="SUPFAM" id="SSF53448">
    <property type="entry name" value="Nucleotide-diphospho-sugar transferases"/>
    <property type="match status" value="1"/>
</dbReference>
<protein>
    <submittedName>
        <fullName evidence="1">Pseudaminic acid cytidylyltransferase</fullName>
        <ecNumber evidence="1">2.7.7.81</ecNumber>
    </submittedName>
</protein>
<dbReference type="CDD" id="cd02513">
    <property type="entry name" value="CMP-NeuAc_Synthase"/>
    <property type="match status" value="1"/>
</dbReference>
<reference evidence="1 2" key="1">
    <citation type="submission" date="2023-11" db="EMBL/GenBank/DDBJ databases">
        <title>MicrobeMod: A computational toolkit for identifying prokaryotic methylation and restriction-modification with nanopore sequencing.</title>
        <authorList>
            <person name="Crits-Christoph A."/>
            <person name="Kang S.C."/>
            <person name="Lee H."/>
            <person name="Ostrov N."/>
        </authorList>
    </citation>
    <scope>NUCLEOTIDE SEQUENCE [LARGE SCALE GENOMIC DNA]</scope>
    <source>
        <strain evidence="1 2">ATCC 49870</strain>
    </source>
</reference>
<dbReference type="Gene3D" id="3.90.550.10">
    <property type="entry name" value="Spore Coat Polysaccharide Biosynthesis Protein SpsA, Chain A"/>
    <property type="match status" value="1"/>
</dbReference>
<organism evidence="1 2">
    <name type="scientific">Guyparkeria halophila</name>
    <dbReference type="NCBI Taxonomy" id="47960"/>
    <lineage>
        <taxon>Bacteria</taxon>
        <taxon>Pseudomonadati</taxon>
        <taxon>Pseudomonadota</taxon>
        <taxon>Gammaproteobacteria</taxon>
        <taxon>Chromatiales</taxon>
        <taxon>Thioalkalibacteraceae</taxon>
        <taxon>Guyparkeria</taxon>
    </lineage>
</organism>
<dbReference type="GO" id="GO:0016779">
    <property type="term" value="F:nucleotidyltransferase activity"/>
    <property type="evidence" value="ECO:0007669"/>
    <property type="project" value="UniProtKB-KW"/>
</dbReference>
<sequence>MRLAVIPARGGSKRIPRKNIRDFGGKPMIAWSIEAAHQSGRFDRVIVSTDDPELAEVARTYGAEVPFFRPASLAGDQVGTRPVLHHALGYFAQAGETIDYVLFIYATAPFVTGRRLAASLDDWLAASGRPERAMAVTSFAYPPQRGFVLDRAGRIVPPRPEMIASRSQDLPAMYHDAGQFYFTRPDREGVIHDLPFIHPETWPVVLPHYLVQDIDDEDDWIRAEAMFQYIRRHEA</sequence>
<dbReference type="InterPro" id="IPR003329">
    <property type="entry name" value="Cytidylyl_trans"/>
</dbReference>
<evidence type="ECO:0000313" key="2">
    <source>
        <dbReference type="Proteomes" id="UP001327459"/>
    </source>
</evidence>
<gene>
    <name evidence="1" type="primary">pseF</name>
    <name evidence="1" type="ORF">SR882_04355</name>
</gene>
<evidence type="ECO:0000313" key="1">
    <source>
        <dbReference type="EMBL" id="WQH17142.1"/>
    </source>
</evidence>
<name>A0ABZ0YY83_9GAMM</name>
<keyword evidence="1" id="KW-0548">Nucleotidyltransferase</keyword>
<dbReference type="NCBIfam" id="TIGR03584">
    <property type="entry name" value="PseF"/>
    <property type="match status" value="1"/>
</dbReference>
<dbReference type="InterPro" id="IPR020039">
    <property type="entry name" value="PseF"/>
</dbReference>
<dbReference type="InterPro" id="IPR029044">
    <property type="entry name" value="Nucleotide-diphossugar_trans"/>
</dbReference>